<reference evidence="3" key="1">
    <citation type="submission" date="2018-07" db="EMBL/GenBank/DDBJ databases">
        <title>Draft genome sequence of Klebsiella pneumoniae K293.</title>
        <authorList>
            <person name="He F."/>
        </authorList>
    </citation>
    <scope>NUCLEOTIDE SEQUENCE</scope>
    <source>
        <strain evidence="3">K293</strain>
    </source>
</reference>
<evidence type="ECO:0000256" key="1">
    <source>
        <dbReference type="SAM" id="MobiDB-lite"/>
    </source>
</evidence>
<accession>A0AB73WE21</accession>
<comment type="caution">
    <text evidence="3">The sequence shown here is derived from an EMBL/GenBank/DDBJ whole genome shotgun (WGS) entry which is preliminary data.</text>
</comment>
<feature type="region of interest" description="Disordered" evidence="1">
    <location>
        <begin position="194"/>
        <end position="266"/>
    </location>
</feature>
<dbReference type="InterPro" id="IPR040677">
    <property type="entry name" value="LPD7"/>
</dbReference>
<evidence type="ECO:0000313" key="3">
    <source>
        <dbReference type="EMBL" id="RDT87068.1"/>
    </source>
</evidence>
<feature type="domain" description="Large polyvalent protein-associated" evidence="2">
    <location>
        <begin position="101"/>
        <end position="192"/>
    </location>
</feature>
<feature type="compositionally biased region" description="Low complexity" evidence="1">
    <location>
        <begin position="224"/>
        <end position="235"/>
    </location>
</feature>
<feature type="non-terminal residue" evidence="3">
    <location>
        <position position="1"/>
    </location>
</feature>
<feature type="region of interest" description="Disordered" evidence="1">
    <location>
        <begin position="26"/>
        <end position="45"/>
    </location>
</feature>
<dbReference type="RefSeq" id="WP_303396160.1">
    <property type="nucleotide sequence ID" value="NZ_CABWPZ010000008.1"/>
</dbReference>
<evidence type="ECO:0000259" key="2">
    <source>
        <dbReference type="Pfam" id="PF18821"/>
    </source>
</evidence>
<gene>
    <name evidence="3" type="ORF">DW286_22380</name>
</gene>
<proteinExistence type="predicted"/>
<feature type="compositionally biased region" description="Basic and acidic residues" evidence="1">
    <location>
        <begin position="563"/>
        <end position="575"/>
    </location>
</feature>
<name>A0AB73WE21_KLEPN</name>
<dbReference type="AlphaFoldDB" id="A0AB73WE21"/>
<feature type="region of interest" description="Disordered" evidence="1">
    <location>
        <begin position="430"/>
        <end position="450"/>
    </location>
</feature>
<feature type="region of interest" description="Disordered" evidence="1">
    <location>
        <begin position="563"/>
        <end position="596"/>
    </location>
</feature>
<sequence length="596" mass="63984">TAAPEAASAPEAAAAPTFASLLKVTSAPAEPEVSADPAADDNLAPVKAKTTAENATTAANEPDETENAIVWGPRAPGEGNFTPETAPASTLIDTNALLQRITHEMQNNTVLYKLDGQPAFRDHGNRMTMETPDASKQDDMVMAALLTAMQHYGRRIQITGSETFQTKVIGLIASHGLDVQMRDPVQQAMLNEALKQQAADRPDVRDSINATPVMPADASVQTSPGKNAPGPAPAGEQPSPVPPGGTAEPPVKASEPAGQPPLATKAEDFKDGVKGRLLEHGRAHYQFNERNSMNYYVHLETREGVREVWGKELEQAINQSRVSEGQVVSLKFEGNKPVTVNQPVMKDGKIQGYEQITAHRNSWSMTPLVNPRVRPPATPTTGETLSAYDLHEYSKIQARLLRTVQAENVPPIAGQKNNLLWIRPDGRGTGDAGDPATVKLPAKDGQSTTPVVSAWRDDGQLALHLVKGHGPYLQGIAQINGQYQHVLASMTGNQSNASLIINAITPDGLKTVGYGQALNKVEGKPVARDAMAFRFAGETDTDKKLIGKLENPETLPRTIHARLGFDEPFRPDTDYPKSQPRAEHHHKAAPGAGRPG</sequence>
<organism evidence="3">
    <name type="scientific">Klebsiella pneumoniae</name>
    <dbReference type="NCBI Taxonomy" id="573"/>
    <lineage>
        <taxon>Bacteria</taxon>
        <taxon>Pseudomonadati</taxon>
        <taxon>Pseudomonadota</taxon>
        <taxon>Gammaproteobacteria</taxon>
        <taxon>Enterobacterales</taxon>
        <taxon>Enterobacteriaceae</taxon>
        <taxon>Klebsiella/Raoultella group</taxon>
        <taxon>Klebsiella</taxon>
        <taxon>Klebsiella pneumoniae complex</taxon>
    </lineage>
</organism>
<dbReference type="Proteomes" id="UP000254657">
    <property type="component" value="Unassembled WGS sequence"/>
</dbReference>
<dbReference type="EMBL" id="QRCF01000030">
    <property type="protein sequence ID" value="RDT87068.1"/>
    <property type="molecule type" value="Genomic_DNA"/>
</dbReference>
<protein>
    <recommendedName>
        <fullName evidence="2">Large polyvalent protein-associated domain-containing protein</fullName>
    </recommendedName>
</protein>
<dbReference type="Pfam" id="PF18821">
    <property type="entry name" value="LPD7"/>
    <property type="match status" value="1"/>
</dbReference>